<dbReference type="InterPro" id="IPR016040">
    <property type="entry name" value="NAD(P)-bd_dom"/>
</dbReference>
<dbReference type="PANTHER" id="PTHR48079:SF6">
    <property type="entry name" value="NAD(P)-BINDING DOMAIN-CONTAINING PROTEIN-RELATED"/>
    <property type="match status" value="1"/>
</dbReference>
<evidence type="ECO:0000313" key="2">
    <source>
        <dbReference type="EMBL" id="WRT64438.1"/>
    </source>
</evidence>
<proteinExistence type="predicted"/>
<evidence type="ECO:0000313" key="3">
    <source>
        <dbReference type="Proteomes" id="UP001329825"/>
    </source>
</evidence>
<dbReference type="InterPro" id="IPR036291">
    <property type="entry name" value="NAD(P)-bd_dom_sf"/>
</dbReference>
<gene>
    <name evidence="2" type="ORF">IL334_001370</name>
</gene>
<dbReference type="InterPro" id="IPR051783">
    <property type="entry name" value="NAD(P)-dependent_oxidoreduct"/>
</dbReference>
<keyword evidence="3" id="KW-1185">Reference proteome</keyword>
<name>A0ABZ1CSD1_9TREE</name>
<accession>A0ABZ1CSD1</accession>
<reference evidence="2 3" key="1">
    <citation type="submission" date="2024-01" db="EMBL/GenBank/DDBJ databases">
        <title>Comparative genomics of Cryptococcus and Kwoniella reveals pathogenesis evolution and contrasting modes of karyotype evolution via chromosome fusion or intercentromeric recombination.</title>
        <authorList>
            <person name="Coelho M.A."/>
            <person name="David-Palma M."/>
            <person name="Shea T."/>
            <person name="Bowers K."/>
            <person name="McGinley-Smith S."/>
            <person name="Mohammad A.W."/>
            <person name="Gnirke A."/>
            <person name="Yurkov A.M."/>
            <person name="Nowrousian M."/>
            <person name="Sun S."/>
            <person name="Cuomo C.A."/>
            <person name="Heitman J."/>
        </authorList>
    </citation>
    <scope>NUCLEOTIDE SEQUENCE [LARGE SCALE GENOMIC DNA]</scope>
    <source>
        <strain evidence="2">CBS 11374</strain>
    </source>
</reference>
<organism evidence="2 3">
    <name type="scientific">Kwoniella shivajii</name>
    <dbReference type="NCBI Taxonomy" id="564305"/>
    <lineage>
        <taxon>Eukaryota</taxon>
        <taxon>Fungi</taxon>
        <taxon>Dikarya</taxon>
        <taxon>Basidiomycota</taxon>
        <taxon>Agaricomycotina</taxon>
        <taxon>Tremellomycetes</taxon>
        <taxon>Tremellales</taxon>
        <taxon>Cryptococcaceae</taxon>
        <taxon>Kwoniella</taxon>
    </lineage>
</organism>
<dbReference type="Gene3D" id="3.40.50.720">
    <property type="entry name" value="NAD(P)-binding Rossmann-like Domain"/>
    <property type="match status" value="1"/>
</dbReference>
<dbReference type="EMBL" id="CP141881">
    <property type="protein sequence ID" value="WRT64438.1"/>
    <property type="molecule type" value="Genomic_DNA"/>
</dbReference>
<dbReference type="Pfam" id="PF13460">
    <property type="entry name" value="NAD_binding_10"/>
    <property type="match status" value="1"/>
</dbReference>
<dbReference type="SUPFAM" id="SSF51735">
    <property type="entry name" value="NAD(P)-binding Rossmann-fold domains"/>
    <property type="match status" value="1"/>
</dbReference>
<protein>
    <recommendedName>
        <fullName evidence="1">NAD(P)-binding domain-containing protein</fullName>
    </recommendedName>
</protein>
<dbReference type="Proteomes" id="UP001329825">
    <property type="component" value="Chromosome 1"/>
</dbReference>
<dbReference type="GeneID" id="87953501"/>
<dbReference type="PANTHER" id="PTHR48079">
    <property type="entry name" value="PROTEIN YEEZ"/>
    <property type="match status" value="1"/>
</dbReference>
<feature type="domain" description="NAD(P)-binding" evidence="1">
    <location>
        <begin position="7"/>
        <end position="159"/>
    </location>
</feature>
<sequence length="298" mass="32015">MKVFLTGASGRLGSHIIPHLLARGHTVTGLVRSDASASVIKALGTSSEVIPLIGSLDDTDLLTSNAKSHDAVIHCAMDHKNPATGPVQERATLKLFAEALEGSGKPLLMSSGTGLLPKGSDETARSTPGKMLRAETEAFVLDLKEKNIRSIVVRLAMNTHDISHIHIFEGMLIGAASEAKLGYIPYVGDAVWSACHADDAGLLYVLAMEKAEPGTAVHAVEEFVKVKDIAEALSRRTGLKAGEASKDKDKFGTLGWLGMLLGWDNEVKNQWTKKTFDWQPKGQSLLEEFAAAPDSYFR</sequence>
<dbReference type="RefSeq" id="XP_062789178.1">
    <property type="nucleotide sequence ID" value="XM_062933127.1"/>
</dbReference>
<evidence type="ECO:0000259" key="1">
    <source>
        <dbReference type="Pfam" id="PF13460"/>
    </source>
</evidence>